<evidence type="ECO:0000313" key="12">
    <source>
        <dbReference type="Proteomes" id="UP000319731"/>
    </source>
</evidence>
<dbReference type="STRING" id="1806994.A0A507BZM1"/>
<keyword evidence="6" id="KW-0256">Endoplasmic reticulum</keyword>
<dbReference type="EMBL" id="QEAO01000029">
    <property type="protein sequence ID" value="TPX32558.1"/>
    <property type="molecule type" value="Genomic_DNA"/>
</dbReference>
<dbReference type="GO" id="GO:0018279">
    <property type="term" value="P:protein N-linked glycosylation via asparagine"/>
    <property type="evidence" value="ECO:0007669"/>
    <property type="project" value="TreeGrafter"/>
</dbReference>
<feature type="transmembrane region" description="Helical" evidence="9">
    <location>
        <begin position="210"/>
        <end position="228"/>
    </location>
</feature>
<keyword evidence="4 9" id="KW-0812">Transmembrane</keyword>
<keyword evidence="7 9" id="KW-1133">Transmembrane helix</keyword>
<keyword evidence="8 9" id="KW-0472">Membrane</keyword>
<evidence type="ECO:0000256" key="10">
    <source>
        <dbReference type="SAM" id="SignalP"/>
    </source>
</evidence>
<feature type="chain" id="PRO_5021317564" description="Magnesium transporter protein 1" evidence="10">
    <location>
        <begin position="21"/>
        <end position="325"/>
    </location>
</feature>
<evidence type="ECO:0000256" key="1">
    <source>
        <dbReference type="ARBA" id="ARBA00002791"/>
    </source>
</evidence>
<feature type="transmembrane region" description="Helical" evidence="9">
    <location>
        <begin position="292"/>
        <end position="313"/>
    </location>
</feature>
<proteinExistence type="inferred from homology"/>
<dbReference type="PANTHER" id="PTHR12692">
    <property type="entry name" value="DOLICHYL-DIPHOSPHOOLIGOSACCHARIDE--PROTEIN GLYCOSYLTRANSFERASE-RELATED"/>
    <property type="match status" value="1"/>
</dbReference>
<evidence type="ECO:0008006" key="13">
    <source>
        <dbReference type="Google" id="ProtNLM"/>
    </source>
</evidence>
<dbReference type="RefSeq" id="XP_031023745.1">
    <property type="nucleotide sequence ID" value="XM_031170286.1"/>
</dbReference>
<name>A0A507BZM1_9FUNG</name>
<evidence type="ECO:0000256" key="7">
    <source>
        <dbReference type="ARBA" id="ARBA00022989"/>
    </source>
</evidence>
<evidence type="ECO:0000256" key="8">
    <source>
        <dbReference type="ARBA" id="ARBA00023136"/>
    </source>
</evidence>
<dbReference type="GO" id="GO:0008250">
    <property type="term" value="C:oligosaccharyltransferase complex"/>
    <property type="evidence" value="ECO:0007669"/>
    <property type="project" value="TreeGrafter"/>
</dbReference>
<feature type="signal peptide" evidence="10">
    <location>
        <begin position="1"/>
        <end position="20"/>
    </location>
</feature>
<accession>A0A507BZM1</accession>
<evidence type="ECO:0000256" key="6">
    <source>
        <dbReference type="ARBA" id="ARBA00022824"/>
    </source>
</evidence>
<evidence type="ECO:0000313" key="11">
    <source>
        <dbReference type="EMBL" id="TPX32558.1"/>
    </source>
</evidence>
<feature type="transmembrane region" description="Helical" evidence="9">
    <location>
        <begin position="177"/>
        <end position="198"/>
    </location>
</feature>
<organism evidence="11 12">
    <name type="scientific">Synchytrium microbalum</name>
    <dbReference type="NCBI Taxonomy" id="1806994"/>
    <lineage>
        <taxon>Eukaryota</taxon>
        <taxon>Fungi</taxon>
        <taxon>Fungi incertae sedis</taxon>
        <taxon>Chytridiomycota</taxon>
        <taxon>Chytridiomycota incertae sedis</taxon>
        <taxon>Chytridiomycetes</taxon>
        <taxon>Synchytriales</taxon>
        <taxon>Synchytriaceae</taxon>
        <taxon>Synchytrium</taxon>
    </lineage>
</organism>
<feature type="transmembrane region" description="Helical" evidence="9">
    <location>
        <begin position="261"/>
        <end position="280"/>
    </location>
</feature>
<dbReference type="Pfam" id="PF04756">
    <property type="entry name" value="OST3_OST6"/>
    <property type="match status" value="1"/>
</dbReference>
<comment type="subcellular location">
    <subcellularLocation>
        <location evidence="2">Endoplasmic reticulum membrane</location>
        <topology evidence="2">Multi-pass membrane protein</topology>
    </subcellularLocation>
</comment>
<evidence type="ECO:0000256" key="5">
    <source>
        <dbReference type="ARBA" id="ARBA00022729"/>
    </source>
</evidence>
<protein>
    <recommendedName>
        <fullName evidence="13">Magnesium transporter protein 1</fullName>
    </recommendedName>
</protein>
<dbReference type="AlphaFoldDB" id="A0A507BZM1"/>
<dbReference type="OrthoDB" id="67566at2759"/>
<gene>
    <name evidence="11" type="ORF">SmJEL517_g04358</name>
</gene>
<reference evidence="11 12" key="1">
    <citation type="journal article" date="2019" name="Sci. Rep.">
        <title>Comparative genomics of chytrid fungi reveal insights into the obligate biotrophic and pathogenic lifestyle of Synchytrium endobioticum.</title>
        <authorList>
            <person name="van de Vossenberg B.T.L.H."/>
            <person name="Warris S."/>
            <person name="Nguyen H.D.T."/>
            <person name="van Gent-Pelzer M.P.E."/>
            <person name="Joly D.L."/>
            <person name="van de Geest H.C."/>
            <person name="Bonants P.J.M."/>
            <person name="Smith D.S."/>
            <person name="Levesque C.A."/>
            <person name="van der Lee T.A.J."/>
        </authorList>
    </citation>
    <scope>NUCLEOTIDE SEQUENCE [LARGE SCALE GENOMIC DNA]</scope>
    <source>
        <strain evidence="11 12">JEL517</strain>
    </source>
</reference>
<dbReference type="InterPro" id="IPR021149">
    <property type="entry name" value="OligosaccharylTrfase_OST3/OST6"/>
</dbReference>
<evidence type="ECO:0000256" key="9">
    <source>
        <dbReference type="SAM" id="Phobius"/>
    </source>
</evidence>
<dbReference type="GeneID" id="42005583"/>
<dbReference type="PANTHER" id="PTHR12692:SF0">
    <property type="entry name" value="GH11935P"/>
    <property type="match status" value="1"/>
</dbReference>
<dbReference type="Gene3D" id="3.40.30.10">
    <property type="entry name" value="Glutaredoxin"/>
    <property type="match status" value="1"/>
</dbReference>
<keyword evidence="12" id="KW-1185">Reference proteome</keyword>
<comment type="function">
    <text evidence="1">Subunit of the oligosaccharyl transferase (OST) complex that catalyzes the initial transfer of a defined glycan (Glc(3)Man(9)GlcNAc(2) in eukaryotes) from the lipid carrier dolichol-pyrophosphate to an asparagine residue within an Asn-X-Ser/Thr consensus motif in nascent polypeptide chains, the first step in protein N-glycosylation. N-glycosylation occurs cotranslationally and the complex associates with the Sec61 complex at the channel-forming translocon complex that mediates protein translocation across the endoplasmic reticulum (ER). All subunits are required for a maximal enzyme activity.</text>
</comment>
<evidence type="ECO:0000256" key="3">
    <source>
        <dbReference type="ARBA" id="ARBA00009561"/>
    </source>
</evidence>
<evidence type="ECO:0000256" key="4">
    <source>
        <dbReference type="ARBA" id="ARBA00022692"/>
    </source>
</evidence>
<dbReference type="Proteomes" id="UP000319731">
    <property type="component" value="Unassembled WGS sequence"/>
</dbReference>
<keyword evidence="5 10" id="KW-0732">Signal</keyword>
<comment type="caution">
    <text evidence="11">The sequence shown here is derived from an EMBL/GenBank/DDBJ whole genome shotgun (WGS) entry which is preliminary data.</text>
</comment>
<evidence type="ECO:0000256" key="2">
    <source>
        <dbReference type="ARBA" id="ARBA00004477"/>
    </source>
</evidence>
<comment type="similarity">
    <text evidence="3">Belongs to the OST3/OST6 family.</text>
</comment>
<sequence>MKNISRGILLLLLSLLQVSASSLSAHDKVEILESKRSNIEPIQLDTDLYNQLTTKPRNYSIIAILTALSPEHGCQPCRDFDAELRVLTQSWSKQYERGRLYLGVLDFKNGRDVFMKLGLNNVPYVIHFPPSEGIHAKEDVDQQVYDVLKRGVSAEALADFIRGQTQINIKIRRPPNYTNYIIGAVGFLFTALIVRWQWDALVGVYTDYRIWQTLCLGIIIFMCSGFMWNQIRGAPFSGMQAGRVELFAPGFGSQYIMETQVMAMLYGLTAASAVTLVTLVPTVKDVGTQRIVGYVCLAAFVLLYSVLLKIFSFKNQGYPFRMLPI</sequence>